<dbReference type="AlphaFoldDB" id="A0A6H0Y582"/>
<feature type="transmembrane region" description="Helical" evidence="5">
    <location>
        <begin position="93"/>
        <end position="113"/>
    </location>
</feature>
<feature type="transmembrane region" description="Helical" evidence="5">
    <location>
        <begin position="58"/>
        <end position="81"/>
    </location>
</feature>
<protein>
    <recommendedName>
        <fullName evidence="6">Major facilitator superfamily (MFS) profile domain-containing protein</fullName>
    </recommendedName>
</protein>
<keyword evidence="3 5" id="KW-1133">Transmembrane helix</keyword>
<sequence length="579" mass="62902">MSTLDIADVPTTKEPIASGGIEVQAQDSSDAASINTPAQAGVQDIEAVTTVWSTKALVFAYVLIWITYFVEGMLSGTNAALAPFVTSTYADHALTPTVSILSAIIGGVTNFTIAKMLDVWGRPQGFAVCVIIATIGLVMMAKTQSVEMYAAAQVFYAVGNNGLQYTLSVFVADTSSLHNRGLMQAFAYSPNMITCWLAGPISTAFLDDNGPGWHWAFGMFAFLVPAVTLPLFGLIIFHHNKAKRQLALPTQQGSRTVLQSALHYFHEFDAVGSFTLWRCGTVPTAFQSLHHPSNRLVITTHHLSFGVWRRTTDRFRHMGALFARITFIPYALLKNRTILGACFLSATLFFSYFVWNSYFSSFLLVVNDLSVTNASYVVQIYTVGSVLASIAVGILIHYTGRFKPVTLYFAVPLSILGTGLMIYFRTPDGYIGYIVMCQIFIAFAAGTIIICDEIAILACVQHQHIAAVLAALGLFGNVGGAIGLTVAAAIWQGVFPQRLLQYLPDDALDNFLLIYGDLSTQLSYEVGSPTRIAIQQAYGDAQTDMLIAATAVWAFGLVAVLLWRDIKVTGVKQVKGHVV</sequence>
<dbReference type="GO" id="GO:0005886">
    <property type="term" value="C:plasma membrane"/>
    <property type="evidence" value="ECO:0007669"/>
    <property type="project" value="TreeGrafter"/>
</dbReference>
<dbReference type="OrthoDB" id="4078873at2759"/>
<evidence type="ECO:0000256" key="4">
    <source>
        <dbReference type="ARBA" id="ARBA00023136"/>
    </source>
</evidence>
<dbReference type="SUPFAM" id="SSF103473">
    <property type="entry name" value="MFS general substrate transporter"/>
    <property type="match status" value="1"/>
</dbReference>
<comment type="subcellular location">
    <subcellularLocation>
        <location evidence="1">Membrane</location>
        <topology evidence="1">Multi-pass membrane protein</topology>
    </subcellularLocation>
</comment>
<dbReference type="Gene3D" id="1.20.1250.20">
    <property type="entry name" value="MFS general substrate transporter like domains"/>
    <property type="match status" value="2"/>
</dbReference>
<organism evidence="7 8">
    <name type="scientific">Peltaster fructicola</name>
    <dbReference type="NCBI Taxonomy" id="286661"/>
    <lineage>
        <taxon>Eukaryota</taxon>
        <taxon>Fungi</taxon>
        <taxon>Dikarya</taxon>
        <taxon>Ascomycota</taxon>
        <taxon>Pezizomycotina</taxon>
        <taxon>Dothideomycetes</taxon>
        <taxon>Dothideomycetes incertae sedis</taxon>
        <taxon>Peltaster</taxon>
    </lineage>
</organism>
<evidence type="ECO:0000259" key="6">
    <source>
        <dbReference type="PROSITE" id="PS50850"/>
    </source>
</evidence>
<dbReference type="PANTHER" id="PTHR23501">
    <property type="entry name" value="MAJOR FACILITATOR SUPERFAMILY"/>
    <property type="match status" value="1"/>
</dbReference>
<evidence type="ECO:0000256" key="2">
    <source>
        <dbReference type="ARBA" id="ARBA00022692"/>
    </source>
</evidence>
<dbReference type="EMBL" id="CP051143">
    <property type="protein sequence ID" value="QIX01998.1"/>
    <property type="molecule type" value="Genomic_DNA"/>
</dbReference>
<gene>
    <name evidence="7" type="ORF">AMS68_007515</name>
</gene>
<dbReference type="Pfam" id="PF07690">
    <property type="entry name" value="MFS_1"/>
    <property type="match status" value="1"/>
</dbReference>
<feature type="transmembrane region" description="Helical" evidence="5">
    <location>
        <begin position="405"/>
        <end position="424"/>
    </location>
</feature>
<dbReference type="InterPro" id="IPR020846">
    <property type="entry name" value="MFS_dom"/>
</dbReference>
<feature type="transmembrane region" description="Helical" evidence="5">
    <location>
        <begin position="212"/>
        <end position="237"/>
    </location>
</feature>
<feature type="domain" description="Major facilitator superfamily (MFS) profile" evidence="6">
    <location>
        <begin position="60"/>
        <end position="568"/>
    </location>
</feature>
<proteinExistence type="predicted"/>
<dbReference type="PANTHER" id="PTHR23501:SF3">
    <property type="entry name" value="MAJOR FACILITATOR SUPERFAMILY (MFS) PROFILE DOMAIN-CONTAINING PROTEIN"/>
    <property type="match status" value="1"/>
</dbReference>
<evidence type="ECO:0000313" key="7">
    <source>
        <dbReference type="EMBL" id="QIX01998.1"/>
    </source>
</evidence>
<dbReference type="GO" id="GO:0022857">
    <property type="term" value="F:transmembrane transporter activity"/>
    <property type="evidence" value="ECO:0007669"/>
    <property type="project" value="InterPro"/>
</dbReference>
<reference evidence="7 8" key="1">
    <citation type="journal article" date="2016" name="Sci. Rep.">
        <title>Peltaster fructicola genome reveals evolution from an invasive phytopathogen to an ectophytic parasite.</title>
        <authorList>
            <person name="Xu C."/>
            <person name="Chen H."/>
            <person name="Gleason M.L."/>
            <person name="Xu J.R."/>
            <person name="Liu H."/>
            <person name="Zhang R."/>
            <person name="Sun G."/>
        </authorList>
    </citation>
    <scope>NUCLEOTIDE SEQUENCE [LARGE SCALE GENOMIC DNA]</scope>
    <source>
        <strain evidence="7 8">LNHT1506</strain>
    </source>
</reference>
<evidence type="ECO:0000256" key="1">
    <source>
        <dbReference type="ARBA" id="ARBA00004141"/>
    </source>
</evidence>
<feature type="transmembrane region" description="Helical" evidence="5">
    <location>
        <begin position="465"/>
        <end position="491"/>
    </location>
</feature>
<dbReference type="InterPro" id="IPR011701">
    <property type="entry name" value="MFS"/>
</dbReference>
<feature type="transmembrane region" description="Helical" evidence="5">
    <location>
        <begin position="378"/>
        <end position="398"/>
    </location>
</feature>
<keyword evidence="2 5" id="KW-0812">Transmembrane</keyword>
<feature type="transmembrane region" description="Helical" evidence="5">
    <location>
        <begin position="125"/>
        <end position="141"/>
    </location>
</feature>
<dbReference type="InterPro" id="IPR036259">
    <property type="entry name" value="MFS_trans_sf"/>
</dbReference>
<dbReference type="Proteomes" id="UP000503462">
    <property type="component" value="Chromosome 5"/>
</dbReference>
<name>A0A6H0Y582_9PEZI</name>
<evidence type="ECO:0000256" key="5">
    <source>
        <dbReference type="SAM" id="Phobius"/>
    </source>
</evidence>
<keyword evidence="4 5" id="KW-0472">Membrane</keyword>
<accession>A0A6H0Y582</accession>
<evidence type="ECO:0000256" key="3">
    <source>
        <dbReference type="ARBA" id="ARBA00022989"/>
    </source>
</evidence>
<dbReference type="PROSITE" id="PS50850">
    <property type="entry name" value="MFS"/>
    <property type="match status" value="1"/>
</dbReference>
<feature type="transmembrane region" description="Helical" evidence="5">
    <location>
        <begin position="545"/>
        <end position="563"/>
    </location>
</feature>
<feature type="transmembrane region" description="Helical" evidence="5">
    <location>
        <begin position="338"/>
        <end position="358"/>
    </location>
</feature>
<keyword evidence="8" id="KW-1185">Reference proteome</keyword>
<feature type="transmembrane region" description="Helical" evidence="5">
    <location>
        <begin position="430"/>
        <end position="458"/>
    </location>
</feature>
<evidence type="ECO:0000313" key="8">
    <source>
        <dbReference type="Proteomes" id="UP000503462"/>
    </source>
</evidence>